<name>A0A8K0SJP4_9HYPO</name>
<accession>A0A8K0SJP4</accession>
<gene>
    <name evidence="2" type="ORF">B0I35DRAFT_490443</name>
</gene>
<dbReference type="EMBL" id="JAGPNK010000013">
    <property type="protein sequence ID" value="KAH7309822.1"/>
    <property type="molecule type" value="Genomic_DNA"/>
</dbReference>
<feature type="chain" id="PRO_5035464819" evidence="1">
    <location>
        <begin position="20"/>
        <end position="361"/>
    </location>
</feature>
<feature type="signal peptide" evidence="1">
    <location>
        <begin position="1"/>
        <end position="19"/>
    </location>
</feature>
<protein>
    <submittedName>
        <fullName evidence="2">Uncharacterized protein</fullName>
    </submittedName>
</protein>
<proteinExistence type="predicted"/>
<organism evidence="2 3">
    <name type="scientific">Stachybotrys elegans</name>
    <dbReference type="NCBI Taxonomy" id="80388"/>
    <lineage>
        <taxon>Eukaryota</taxon>
        <taxon>Fungi</taxon>
        <taxon>Dikarya</taxon>
        <taxon>Ascomycota</taxon>
        <taxon>Pezizomycotina</taxon>
        <taxon>Sordariomycetes</taxon>
        <taxon>Hypocreomycetidae</taxon>
        <taxon>Hypocreales</taxon>
        <taxon>Stachybotryaceae</taxon>
        <taxon>Stachybotrys</taxon>
    </lineage>
</organism>
<comment type="caution">
    <text evidence="2">The sequence shown here is derived from an EMBL/GenBank/DDBJ whole genome shotgun (WGS) entry which is preliminary data.</text>
</comment>
<reference evidence="2" key="1">
    <citation type="journal article" date="2021" name="Nat. Commun.">
        <title>Genetic determinants of endophytism in the Arabidopsis root mycobiome.</title>
        <authorList>
            <person name="Mesny F."/>
            <person name="Miyauchi S."/>
            <person name="Thiergart T."/>
            <person name="Pickel B."/>
            <person name="Atanasova L."/>
            <person name="Karlsson M."/>
            <person name="Huettel B."/>
            <person name="Barry K.W."/>
            <person name="Haridas S."/>
            <person name="Chen C."/>
            <person name="Bauer D."/>
            <person name="Andreopoulos W."/>
            <person name="Pangilinan J."/>
            <person name="LaButti K."/>
            <person name="Riley R."/>
            <person name="Lipzen A."/>
            <person name="Clum A."/>
            <person name="Drula E."/>
            <person name="Henrissat B."/>
            <person name="Kohler A."/>
            <person name="Grigoriev I.V."/>
            <person name="Martin F.M."/>
            <person name="Hacquard S."/>
        </authorList>
    </citation>
    <scope>NUCLEOTIDE SEQUENCE</scope>
    <source>
        <strain evidence="2">MPI-CAGE-CH-0235</strain>
    </source>
</reference>
<dbReference type="AlphaFoldDB" id="A0A8K0SJP4"/>
<evidence type="ECO:0000313" key="3">
    <source>
        <dbReference type="Proteomes" id="UP000813444"/>
    </source>
</evidence>
<evidence type="ECO:0000313" key="2">
    <source>
        <dbReference type="EMBL" id="KAH7309822.1"/>
    </source>
</evidence>
<keyword evidence="1" id="KW-0732">Signal</keyword>
<evidence type="ECO:0000256" key="1">
    <source>
        <dbReference type="SAM" id="SignalP"/>
    </source>
</evidence>
<dbReference type="Proteomes" id="UP000813444">
    <property type="component" value="Unassembled WGS sequence"/>
</dbReference>
<keyword evidence="3" id="KW-1185">Reference proteome</keyword>
<dbReference type="OrthoDB" id="5153261at2759"/>
<sequence>MKSSFNAVAFLALFVAGSASPVRDSARRDELVGSVPPGSGQVPSQFQKRAMVCNADNALRALRATKRAAIATPFCQQYISIPTSTATVTVTPSTLISSTAIVTETDVYTEFAYETHVYTVTVDKTSIATVTETVVVPYQLSKRTEVPVPDFMQTYPASRISSACSCLVVPSPSTTVTATADRVTDYDISTRVTVLSVPTTFTIETSVTTEETRLVATVTTTETVSFTATPDSEFYIKSSGGSFVGQYLTPFANSNDDRNLFFTSDKTIATKFRLGADGIMSFSDSIRHDPPVEVRSFLNTGWQLESVYFSSAAALEPCVEGGSCYYITFSINTDKVLVSTNSNGVTQNRANLRQLAMIANL</sequence>